<dbReference type="PANTHER" id="PTHR48083:SF19">
    <property type="entry name" value="FLAVIN-DEPENDENT MONOOXYGENASE, OXYGENASE SUBUNIT HSAA"/>
    <property type="match status" value="1"/>
</dbReference>
<dbReference type="InterPro" id="IPR006091">
    <property type="entry name" value="Acyl-CoA_Oxase/DH_mid-dom"/>
</dbReference>
<dbReference type="InterPro" id="IPR046373">
    <property type="entry name" value="Acyl-CoA_Oxase/DH_mid-dom_sf"/>
</dbReference>
<dbReference type="EC" id="1.-.-.-" evidence="7"/>
<dbReference type="AlphaFoldDB" id="A0AA41BXU3"/>
<evidence type="ECO:0000313" key="7">
    <source>
        <dbReference type="EMBL" id="MBF6637933.1"/>
    </source>
</evidence>
<dbReference type="InterPro" id="IPR013786">
    <property type="entry name" value="AcylCoA_DH/ox_N"/>
</dbReference>
<evidence type="ECO:0000259" key="5">
    <source>
        <dbReference type="Pfam" id="PF02771"/>
    </source>
</evidence>
<feature type="domain" description="Acyl-CoA dehydrogenase/oxidase N-terminal" evidence="5">
    <location>
        <begin position="34"/>
        <end position="124"/>
    </location>
</feature>
<evidence type="ECO:0000256" key="3">
    <source>
        <dbReference type="ARBA" id="ARBA00049661"/>
    </source>
</evidence>
<dbReference type="InterPro" id="IPR037069">
    <property type="entry name" value="AcylCoA_DH/ox_N_sf"/>
</dbReference>
<evidence type="ECO:0000259" key="4">
    <source>
        <dbReference type="Pfam" id="PF02770"/>
    </source>
</evidence>
<dbReference type="RefSeq" id="WP_194978302.1">
    <property type="nucleotide sequence ID" value="NZ_JADMKS010000006.1"/>
</dbReference>
<dbReference type="SUPFAM" id="SSF56645">
    <property type="entry name" value="Acyl-CoA dehydrogenase NM domain-like"/>
    <property type="match status" value="1"/>
</dbReference>
<dbReference type="InterPro" id="IPR009100">
    <property type="entry name" value="AcylCoA_DH/oxidase_NM_dom_sf"/>
</dbReference>
<evidence type="ECO:0000259" key="6">
    <source>
        <dbReference type="Pfam" id="PF08028"/>
    </source>
</evidence>
<organism evidence="7 8">
    <name type="scientific">Rouxiella silvae</name>
    <dbReference type="NCBI Taxonomy" id="1646373"/>
    <lineage>
        <taxon>Bacteria</taxon>
        <taxon>Pseudomonadati</taxon>
        <taxon>Pseudomonadota</taxon>
        <taxon>Gammaproteobacteria</taxon>
        <taxon>Enterobacterales</taxon>
        <taxon>Yersiniaceae</taxon>
        <taxon>Rouxiella</taxon>
    </lineage>
</organism>
<dbReference type="EMBL" id="JADMKS010000006">
    <property type="protein sequence ID" value="MBF6637933.1"/>
    <property type="molecule type" value="Genomic_DNA"/>
</dbReference>
<dbReference type="Pfam" id="PF02771">
    <property type="entry name" value="Acyl-CoA_dh_N"/>
    <property type="match status" value="1"/>
</dbReference>
<dbReference type="PIRSF" id="PIRSF016578">
    <property type="entry name" value="HsaA"/>
    <property type="match status" value="1"/>
</dbReference>
<dbReference type="SUPFAM" id="SSF47203">
    <property type="entry name" value="Acyl-CoA dehydrogenase C-terminal domain-like"/>
    <property type="match status" value="1"/>
</dbReference>
<comment type="caution">
    <text evidence="7">The sequence shown here is derived from an EMBL/GenBank/DDBJ whole genome shotgun (WGS) entry which is preliminary data.</text>
</comment>
<feature type="domain" description="Acyl-CoA oxidase/dehydrogenase middle" evidence="4">
    <location>
        <begin position="139"/>
        <end position="218"/>
    </location>
</feature>
<evidence type="ECO:0000313" key="8">
    <source>
        <dbReference type="Proteomes" id="UP000705283"/>
    </source>
</evidence>
<keyword evidence="2 7" id="KW-0560">Oxidoreductase</keyword>
<comment type="similarity">
    <text evidence="3">Belongs to the HpaH/HsaA monooxygenase family.</text>
</comment>
<dbReference type="Gene3D" id="2.40.110.10">
    <property type="entry name" value="Butyryl-CoA Dehydrogenase, subunit A, domain 2"/>
    <property type="match status" value="1"/>
</dbReference>
<evidence type="ECO:0000256" key="1">
    <source>
        <dbReference type="ARBA" id="ARBA00022630"/>
    </source>
</evidence>
<dbReference type="InterPro" id="IPR036250">
    <property type="entry name" value="AcylCo_DH-like_C"/>
</dbReference>
<sequence>MTAIQIKPKRPTRMISSPEQALSVAHELAQAFRVDASRRDRDRELPFEPLEELFASGLGAITVPLKWGGIAVSTAVLAEVIAILSEADAAIGQVPQNHFYALEVLRVNGTQAQQQRFYREVLQGVHLGNALAEFSSPSAHQRTTTVLENGGHYLLEGRKFYATGALFADRIPTAARNAEGQEQLVFVPRHQKGVTVIDDWSGFGQRTTGSGTVIFEAVEVDVEDIVPFQRAFERPTAVGPVAQIMHAAIDQGIARAAFNDMLLFINTRSRPWPDSNLARASDDPLILDRTGQLAARLQAGDALLQEAGEVVDLAQLDPHEQSVAAASVSVATVRAWTTEVALEAGNLLFELSGTRSALREHNLDRHWRNARTHTLHDPVRWKYPVIGNYVLNGVLPPRRGTI</sequence>
<dbReference type="GO" id="GO:0050660">
    <property type="term" value="F:flavin adenine dinucleotide binding"/>
    <property type="evidence" value="ECO:0007669"/>
    <property type="project" value="InterPro"/>
</dbReference>
<accession>A0AA41BXU3</accession>
<dbReference type="NCBIfam" id="TIGR04022">
    <property type="entry name" value="sulfur_SfnB"/>
    <property type="match status" value="1"/>
</dbReference>
<dbReference type="PANTHER" id="PTHR48083">
    <property type="entry name" value="MEDIUM-CHAIN SPECIFIC ACYL-COA DEHYDROGENASE, MITOCHONDRIAL-RELATED"/>
    <property type="match status" value="1"/>
</dbReference>
<dbReference type="InterPro" id="IPR050741">
    <property type="entry name" value="Acyl-CoA_dehydrogenase"/>
</dbReference>
<name>A0AA41BXU3_9GAMM</name>
<dbReference type="Gene3D" id="1.20.140.10">
    <property type="entry name" value="Butyryl-CoA Dehydrogenase, subunit A, domain 3"/>
    <property type="match status" value="1"/>
</dbReference>
<dbReference type="Proteomes" id="UP000705283">
    <property type="component" value="Unassembled WGS sequence"/>
</dbReference>
<dbReference type="Gene3D" id="1.10.540.10">
    <property type="entry name" value="Acyl-CoA dehydrogenase/oxidase, N-terminal domain"/>
    <property type="match status" value="1"/>
</dbReference>
<dbReference type="Pfam" id="PF08028">
    <property type="entry name" value="Acyl-CoA_dh_2"/>
    <property type="match status" value="1"/>
</dbReference>
<dbReference type="GO" id="GO:0033539">
    <property type="term" value="P:fatty acid beta-oxidation using acyl-CoA dehydrogenase"/>
    <property type="evidence" value="ECO:0007669"/>
    <property type="project" value="TreeGrafter"/>
</dbReference>
<dbReference type="GO" id="GO:0016712">
    <property type="term" value="F:oxidoreductase activity, acting on paired donors, with incorporation or reduction of molecular oxygen, reduced flavin or flavoprotein as one donor, and incorporation of one atom of oxygen"/>
    <property type="evidence" value="ECO:0007669"/>
    <property type="project" value="TreeGrafter"/>
</dbReference>
<dbReference type="GO" id="GO:0003995">
    <property type="term" value="F:acyl-CoA dehydrogenase activity"/>
    <property type="evidence" value="ECO:0007669"/>
    <property type="project" value="TreeGrafter"/>
</dbReference>
<dbReference type="InterPro" id="IPR013107">
    <property type="entry name" value="Acyl-CoA_DH_C"/>
</dbReference>
<proteinExistence type="inferred from homology"/>
<dbReference type="InterPro" id="IPR023922">
    <property type="entry name" value="S04_starv_induced_SfnB"/>
</dbReference>
<keyword evidence="1" id="KW-0285">Flavoprotein</keyword>
<protein>
    <submittedName>
        <fullName evidence="7">SfnB family sulfur acquisition oxidoreductase</fullName>
        <ecNumber evidence="7">1.-.-.-</ecNumber>
    </submittedName>
</protein>
<evidence type="ECO:0000256" key="2">
    <source>
        <dbReference type="ARBA" id="ARBA00023002"/>
    </source>
</evidence>
<reference evidence="7" key="2">
    <citation type="submission" date="2022-09" db="EMBL/GenBank/DDBJ databases">
        <title>Rouxiella aceris sp. nov., isolated from tree sap and emended description of the genus Rhouxiella.</title>
        <authorList>
            <person name="Kim I.S."/>
        </authorList>
    </citation>
    <scope>NUCLEOTIDE SEQUENCE</scope>
    <source>
        <strain evidence="7">SAP-2</strain>
    </source>
</reference>
<reference evidence="7" key="1">
    <citation type="submission" date="2020-11" db="EMBL/GenBank/DDBJ databases">
        <authorList>
            <person name="Lee S.D."/>
        </authorList>
    </citation>
    <scope>NUCLEOTIDE SEQUENCE</scope>
    <source>
        <strain evidence="7">SAP-2</strain>
    </source>
</reference>
<dbReference type="GO" id="GO:0005737">
    <property type="term" value="C:cytoplasm"/>
    <property type="evidence" value="ECO:0007669"/>
    <property type="project" value="TreeGrafter"/>
</dbReference>
<feature type="domain" description="Acyl-CoA dehydrogenase C-terminal" evidence="6">
    <location>
        <begin position="244"/>
        <end position="377"/>
    </location>
</feature>
<dbReference type="Pfam" id="PF02770">
    <property type="entry name" value="Acyl-CoA_dh_M"/>
    <property type="match status" value="1"/>
</dbReference>
<gene>
    <name evidence="7" type="ORF">ITX54_14820</name>
</gene>